<accession>B1ZNJ2</accession>
<protein>
    <recommendedName>
        <fullName evidence="2">Spore protein YkvP/CgeB glycosyl transferase-like domain-containing protein</fullName>
    </recommendedName>
</protein>
<dbReference type="Proteomes" id="UP000007013">
    <property type="component" value="Chromosome"/>
</dbReference>
<dbReference type="RefSeq" id="WP_012373964.1">
    <property type="nucleotide sequence ID" value="NC_010571.1"/>
</dbReference>
<reference evidence="3 4" key="1">
    <citation type="journal article" date="2011" name="J. Bacteriol.">
        <title>Genome sequence of the verrucomicrobium Opitutus terrae PB90-1, an abundant inhabitant of rice paddy soil ecosystems.</title>
        <authorList>
            <person name="van Passel M.W."/>
            <person name="Kant R."/>
            <person name="Palva A."/>
            <person name="Copeland A."/>
            <person name="Lucas S."/>
            <person name="Lapidus A."/>
            <person name="Glavina del Rio T."/>
            <person name="Pitluck S."/>
            <person name="Goltsman E."/>
            <person name="Clum A."/>
            <person name="Sun H."/>
            <person name="Schmutz J."/>
            <person name="Larimer F.W."/>
            <person name="Land M.L."/>
            <person name="Hauser L."/>
            <person name="Kyrpides N."/>
            <person name="Mikhailova N."/>
            <person name="Richardson P.P."/>
            <person name="Janssen P.H."/>
            <person name="de Vos W.M."/>
            <person name="Smidt H."/>
        </authorList>
    </citation>
    <scope>NUCLEOTIDE SEQUENCE [LARGE SCALE GENOMIC DNA]</scope>
    <source>
        <strain evidence="4">DSM 11246 / JCM 15787 / PB90-1</strain>
    </source>
</reference>
<feature type="region of interest" description="Disordered" evidence="1">
    <location>
        <begin position="344"/>
        <end position="389"/>
    </location>
</feature>
<feature type="compositionally biased region" description="Low complexity" evidence="1">
    <location>
        <begin position="376"/>
        <end position="389"/>
    </location>
</feature>
<evidence type="ECO:0000256" key="1">
    <source>
        <dbReference type="SAM" id="MobiDB-lite"/>
    </source>
</evidence>
<dbReference type="EMBL" id="CP001032">
    <property type="protein sequence ID" value="ACB74426.1"/>
    <property type="molecule type" value="Genomic_DNA"/>
</dbReference>
<dbReference type="Gene3D" id="3.40.50.2000">
    <property type="entry name" value="Glycogen Phosphorylase B"/>
    <property type="match status" value="1"/>
</dbReference>
<dbReference type="STRING" id="452637.Oter_1138"/>
<keyword evidence="4" id="KW-1185">Reference proteome</keyword>
<gene>
    <name evidence="3" type="ordered locus">Oter_1138</name>
</gene>
<proteinExistence type="predicted"/>
<dbReference type="eggNOG" id="COG4641">
    <property type="taxonomic scope" value="Bacteria"/>
</dbReference>
<name>B1ZNJ2_OPITP</name>
<organism evidence="3 4">
    <name type="scientific">Opitutus terrae (strain DSM 11246 / JCM 15787 / PB90-1)</name>
    <dbReference type="NCBI Taxonomy" id="452637"/>
    <lineage>
        <taxon>Bacteria</taxon>
        <taxon>Pseudomonadati</taxon>
        <taxon>Verrucomicrobiota</taxon>
        <taxon>Opitutia</taxon>
        <taxon>Opitutales</taxon>
        <taxon>Opitutaceae</taxon>
        <taxon>Opitutus</taxon>
    </lineage>
</organism>
<dbReference type="Pfam" id="PF13524">
    <property type="entry name" value="Glyco_trans_1_2"/>
    <property type="match status" value="1"/>
</dbReference>
<dbReference type="SUPFAM" id="SSF53756">
    <property type="entry name" value="UDP-Glycosyltransferase/glycogen phosphorylase"/>
    <property type="match status" value="1"/>
</dbReference>
<dbReference type="InterPro" id="IPR055259">
    <property type="entry name" value="YkvP/CgeB_Glyco_trans-like"/>
</dbReference>
<evidence type="ECO:0000259" key="2">
    <source>
        <dbReference type="Pfam" id="PF13524"/>
    </source>
</evidence>
<dbReference type="OrthoDB" id="110463at2"/>
<evidence type="ECO:0000313" key="3">
    <source>
        <dbReference type="EMBL" id="ACB74426.1"/>
    </source>
</evidence>
<dbReference type="KEGG" id="ote:Oter_1138"/>
<dbReference type="AlphaFoldDB" id="B1ZNJ2"/>
<dbReference type="HOGENOM" id="CLU_048101_0_0_0"/>
<feature type="domain" description="Spore protein YkvP/CgeB glycosyl transferase-like" evidence="2">
    <location>
        <begin position="195"/>
        <end position="345"/>
    </location>
</feature>
<evidence type="ECO:0000313" key="4">
    <source>
        <dbReference type="Proteomes" id="UP000007013"/>
    </source>
</evidence>
<sequence>MKLVVLGLSITSSWGNGHATTYRGLLREFAARGHEVLFLERDVPWYADNRDLAELPGIDVQLYANLSELKHEYTPTIREADAVIVGSYVQEGIAIGNWVLRNAHGVTAFYDIDTPVTLAHLRRDGCDYLSAELIARYDLYLSFTGGPTLGELQRLWGSPAARPLYCAVDPQAYFPDKHAPLWDLGYLGTYSADRQPALDRLMLRPAERLGENTFIVAGAQYPNDIVWPENVERVEHVPPDRHRRFYNQQRFTLNLTRADMIAAGWSPSVRLFEAAACGTPIISDCWPGIDQFFTPGCEVLLATTGNDVVRILHGMSEPDARAIGEAARQRVLAAHTAAHRAAELESHLQEAGADSAPLPERDSDRRFNSTTRPPRLSLNAALSSSRQPA</sequence>